<feature type="DNA-binding region" description="OmpR/PhoB-type" evidence="9">
    <location>
        <begin position="146"/>
        <end position="245"/>
    </location>
</feature>
<evidence type="ECO:0000256" key="7">
    <source>
        <dbReference type="ARBA" id="ARBA00023163"/>
    </source>
</evidence>
<dbReference type="PROSITE" id="PS51755">
    <property type="entry name" value="OMPR_PHOB"/>
    <property type="match status" value="1"/>
</dbReference>
<dbReference type="GO" id="GO:0005829">
    <property type="term" value="C:cytosol"/>
    <property type="evidence" value="ECO:0007669"/>
    <property type="project" value="TreeGrafter"/>
</dbReference>
<dbReference type="STRING" id="265719.SAMN04488509_10794"/>
<dbReference type="SUPFAM" id="SSF52172">
    <property type="entry name" value="CheY-like"/>
    <property type="match status" value="1"/>
</dbReference>
<dbReference type="RefSeq" id="WP_091243183.1">
    <property type="nucleotide sequence ID" value="NZ_FNAG01000007.1"/>
</dbReference>
<dbReference type="FunFam" id="1.10.10.10:FF:000099">
    <property type="entry name" value="Two-component system response regulator TorR"/>
    <property type="match status" value="1"/>
</dbReference>
<dbReference type="Gene3D" id="6.10.250.690">
    <property type="match status" value="1"/>
</dbReference>
<dbReference type="SMART" id="SM00448">
    <property type="entry name" value="REC"/>
    <property type="match status" value="1"/>
</dbReference>
<dbReference type="PANTHER" id="PTHR48111:SF47">
    <property type="entry name" value="TRANSCRIPTIONAL REGULATORY PROTEIN RSTA"/>
    <property type="match status" value="1"/>
</dbReference>
<evidence type="ECO:0000256" key="1">
    <source>
        <dbReference type="ARBA" id="ARBA00004496"/>
    </source>
</evidence>
<dbReference type="Gene3D" id="3.40.50.2300">
    <property type="match status" value="1"/>
</dbReference>
<keyword evidence="5" id="KW-0805">Transcription regulation</keyword>
<dbReference type="AlphaFoldDB" id="A0A1G6XPX0"/>
<feature type="domain" description="OmpR/PhoB-type" evidence="11">
    <location>
        <begin position="146"/>
        <end position="245"/>
    </location>
</feature>
<keyword evidence="3 8" id="KW-0597">Phosphoprotein</keyword>
<evidence type="ECO:0000256" key="6">
    <source>
        <dbReference type="ARBA" id="ARBA00023125"/>
    </source>
</evidence>
<sequence length="254" mass="27801">MSEFADTDNPRLLVVEDDPELGSLLQEYLGAQGYRVDLEPNGRAAVQRILGEPYALVILDLMLPGEDGFGICRQVRPHFHGRILMLTAREDSIDQVLGLELGADDYVRKPVEPRVLLARVRALLRRELAAGNSLPGAAPTASIQAPAVLSVSGITLDEGAHEVRVHGEPVDLTEAQFGLLRLFLKNAGVVLSRQELFSGLRGIDYDGQNRGIDLLVSQLRARIGDDPTQPRLIKTIRARGYLFARPGEEPRGEG</sequence>
<dbReference type="GO" id="GO:0006355">
    <property type="term" value="P:regulation of DNA-templated transcription"/>
    <property type="evidence" value="ECO:0007669"/>
    <property type="project" value="InterPro"/>
</dbReference>
<dbReference type="GO" id="GO:0000976">
    <property type="term" value="F:transcription cis-regulatory region binding"/>
    <property type="evidence" value="ECO:0007669"/>
    <property type="project" value="TreeGrafter"/>
</dbReference>
<keyword evidence="2" id="KW-0963">Cytoplasm</keyword>
<dbReference type="GO" id="GO:0032993">
    <property type="term" value="C:protein-DNA complex"/>
    <property type="evidence" value="ECO:0007669"/>
    <property type="project" value="TreeGrafter"/>
</dbReference>
<comment type="subcellular location">
    <subcellularLocation>
        <location evidence="1">Cytoplasm</location>
    </subcellularLocation>
</comment>
<dbReference type="InterPro" id="IPR036388">
    <property type="entry name" value="WH-like_DNA-bd_sf"/>
</dbReference>
<evidence type="ECO:0000256" key="4">
    <source>
        <dbReference type="ARBA" id="ARBA00023012"/>
    </source>
</evidence>
<organism evidence="12 13">
    <name type="scientific">Aquimonas voraii</name>
    <dbReference type="NCBI Taxonomy" id="265719"/>
    <lineage>
        <taxon>Bacteria</taxon>
        <taxon>Pseudomonadati</taxon>
        <taxon>Pseudomonadota</taxon>
        <taxon>Gammaproteobacteria</taxon>
        <taxon>Lysobacterales</taxon>
        <taxon>Lysobacteraceae</taxon>
        <taxon>Aquimonas</taxon>
    </lineage>
</organism>
<evidence type="ECO:0000256" key="5">
    <source>
        <dbReference type="ARBA" id="ARBA00023015"/>
    </source>
</evidence>
<dbReference type="GO" id="GO:0000156">
    <property type="term" value="F:phosphorelay response regulator activity"/>
    <property type="evidence" value="ECO:0007669"/>
    <property type="project" value="TreeGrafter"/>
</dbReference>
<evidence type="ECO:0000313" key="13">
    <source>
        <dbReference type="Proteomes" id="UP000199603"/>
    </source>
</evidence>
<dbReference type="InterPro" id="IPR001789">
    <property type="entry name" value="Sig_transdc_resp-reg_receiver"/>
</dbReference>
<dbReference type="Proteomes" id="UP000199603">
    <property type="component" value="Unassembled WGS sequence"/>
</dbReference>
<dbReference type="PROSITE" id="PS50110">
    <property type="entry name" value="RESPONSE_REGULATORY"/>
    <property type="match status" value="1"/>
</dbReference>
<dbReference type="InterPro" id="IPR039420">
    <property type="entry name" value="WalR-like"/>
</dbReference>
<dbReference type="Pfam" id="PF00072">
    <property type="entry name" value="Response_reg"/>
    <property type="match status" value="1"/>
</dbReference>
<gene>
    <name evidence="12" type="ORF">SAMN04488509_10794</name>
</gene>
<evidence type="ECO:0000256" key="8">
    <source>
        <dbReference type="PROSITE-ProRule" id="PRU00169"/>
    </source>
</evidence>
<proteinExistence type="predicted"/>
<dbReference type="CDD" id="cd00383">
    <property type="entry name" value="trans_reg_C"/>
    <property type="match status" value="1"/>
</dbReference>
<evidence type="ECO:0000259" key="11">
    <source>
        <dbReference type="PROSITE" id="PS51755"/>
    </source>
</evidence>
<dbReference type="EMBL" id="FNAG01000007">
    <property type="protein sequence ID" value="SDD80190.1"/>
    <property type="molecule type" value="Genomic_DNA"/>
</dbReference>
<dbReference type="InterPro" id="IPR011006">
    <property type="entry name" value="CheY-like_superfamily"/>
</dbReference>
<dbReference type="Pfam" id="PF00486">
    <property type="entry name" value="Trans_reg_C"/>
    <property type="match status" value="1"/>
</dbReference>
<keyword evidence="7" id="KW-0804">Transcription</keyword>
<evidence type="ECO:0000256" key="9">
    <source>
        <dbReference type="PROSITE-ProRule" id="PRU01091"/>
    </source>
</evidence>
<keyword evidence="13" id="KW-1185">Reference proteome</keyword>
<evidence type="ECO:0000256" key="2">
    <source>
        <dbReference type="ARBA" id="ARBA00022490"/>
    </source>
</evidence>
<dbReference type="PANTHER" id="PTHR48111">
    <property type="entry name" value="REGULATOR OF RPOS"/>
    <property type="match status" value="1"/>
</dbReference>
<dbReference type="Gene3D" id="1.10.10.10">
    <property type="entry name" value="Winged helix-like DNA-binding domain superfamily/Winged helix DNA-binding domain"/>
    <property type="match status" value="1"/>
</dbReference>
<feature type="domain" description="Response regulatory" evidence="10">
    <location>
        <begin position="11"/>
        <end position="124"/>
    </location>
</feature>
<keyword evidence="4" id="KW-0902">Two-component regulatory system</keyword>
<dbReference type="InterPro" id="IPR001867">
    <property type="entry name" value="OmpR/PhoB-type_DNA-bd"/>
</dbReference>
<dbReference type="SMART" id="SM00862">
    <property type="entry name" value="Trans_reg_C"/>
    <property type="match status" value="1"/>
</dbReference>
<evidence type="ECO:0000313" key="12">
    <source>
        <dbReference type="EMBL" id="SDD80190.1"/>
    </source>
</evidence>
<reference evidence="12 13" key="1">
    <citation type="submission" date="2016-10" db="EMBL/GenBank/DDBJ databases">
        <authorList>
            <person name="de Groot N.N."/>
        </authorList>
    </citation>
    <scope>NUCLEOTIDE SEQUENCE [LARGE SCALE GENOMIC DNA]</scope>
    <source>
        <strain evidence="12 13">DSM 16957</strain>
    </source>
</reference>
<evidence type="ECO:0000259" key="10">
    <source>
        <dbReference type="PROSITE" id="PS50110"/>
    </source>
</evidence>
<feature type="modified residue" description="4-aspartylphosphate" evidence="8">
    <location>
        <position position="60"/>
    </location>
</feature>
<evidence type="ECO:0000256" key="3">
    <source>
        <dbReference type="ARBA" id="ARBA00022553"/>
    </source>
</evidence>
<name>A0A1G6XPX0_9GAMM</name>
<keyword evidence="6 9" id="KW-0238">DNA-binding</keyword>
<accession>A0A1G6XPX0</accession>
<dbReference type="InterPro" id="IPR016032">
    <property type="entry name" value="Sig_transdc_resp-reg_C-effctor"/>
</dbReference>
<dbReference type="OrthoDB" id="9802426at2"/>
<dbReference type="SUPFAM" id="SSF46894">
    <property type="entry name" value="C-terminal effector domain of the bipartite response regulators"/>
    <property type="match status" value="1"/>
</dbReference>
<protein>
    <submittedName>
        <fullName evidence="12">Two-component system, OmpR family, response regulator RstA</fullName>
    </submittedName>
</protein>